<evidence type="ECO:0008006" key="4">
    <source>
        <dbReference type="Google" id="ProtNLM"/>
    </source>
</evidence>
<dbReference type="EMBL" id="JACAGK010000069">
    <property type="protein sequence ID" value="MDM1050066.1"/>
    <property type="molecule type" value="Genomic_DNA"/>
</dbReference>
<proteinExistence type="predicted"/>
<gene>
    <name evidence="2" type="ORF">HX018_17645</name>
</gene>
<evidence type="ECO:0000313" key="2">
    <source>
        <dbReference type="EMBL" id="MDM1050066.1"/>
    </source>
</evidence>
<dbReference type="PROSITE" id="PS51257">
    <property type="entry name" value="PROKAR_LIPOPROTEIN"/>
    <property type="match status" value="1"/>
</dbReference>
<organism evidence="2 3">
    <name type="scientific">Sphingobacterium hotanense</name>
    <dbReference type="NCBI Taxonomy" id="649196"/>
    <lineage>
        <taxon>Bacteria</taxon>
        <taxon>Pseudomonadati</taxon>
        <taxon>Bacteroidota</taxon>
        <taxon>Sphingobacteriia</taxon>
        <taxon>Sphingobacteriales</taxon>
        <taxon>Sphingobacteriaceae</taxon>
        <taxon>Sphingobacterium</taxon>
    </lineage>
</organism>
<evidence type="ECO:0000313" key="3">
    <source>
        <dbReference type="Proteomes" id="UP001170954"/>
    </source>
</evidence>
<dbReference type="Proteomes" id="UP001170954">
    <property type="component" value="Unassembled WGS sequence"/>
</dbReference>
<accession>A0ABT7NS38</accession>
<sequence length="531" mass="58388">MKLKTNNILAFIALFSFSVLGGCQKSKDEPTAKANASVFVNLSVGEPTEEKVTFAGNRSARKNVQNIQRSNVYLDGRMTLEVSVTEQGKTINSSNSNANATGAPKAEGASIIRALAYGTMYRMVVYDASNNYVTSQDYQYGITPPNTSIAVQAGATYTFIVYSINSTESIPDIDGRANLSTAKLSNINADLMFFKRTMEIQLGMNNLDAVLQHQFSQITTSFEMDDTMTGVIESISGAAFNPTKANGTLNFADGTLEFPTENASANIVYPLSAFGGRTITSEPTFIISPTTISSNLTIASMVIDSETKTNISIPNIKITPGHRYNMKIKIRSCLQEVTSAPLDWNYPETSWRSGSQTLYGIYKTDERRYYQNGETITNTFTAPEANYGFQFDIRELDNAFNMKVNGKYIYRSAATDQIQFETFSTTEGQFTNIEFQDGSQYGDQVDMIYLLKGTNANPTIRIVISKTGEVQMFGSKVSNGPLFPLRLKGDRTFNKVDWNKTGSNTVEVSQTVAGATVIIGRGYGRKTVRCN</sequence>
<name>A0ABT7NS38_9SPHI</name>
<dbReference type="RefSeq" id="WP_286652233.1">
    <property type="nucleotide sequence ID" value="NZ_JACAGK010000069.1"/>
</dbReference>
<feature type="signal peptide" evidence="1">
    <location>
        <begin position="1"/>
        <end position="21"/>
    </location>
</feature>
<comment type="caution">
    <text evidence="2">The sequence shown here is derived from an EMBL/GenBank/DDBJ whole genome shotgun (WGS) entry which is preliminary data.</text>
</comment>
<feature type="chain" id="PRO_5047217263" description="Fimbrillin-like protein" evidence="1">
    <location>
        <begin position="22"/>
        <end position="531"/>
    </location>
</feature>
<reference evidence="2" key="1">
    <citation type="submission" date="2020-06" db="EMBL/GenBank/DDBJ databases">
        <authorList>
            <person name="Dong N."/>
        </authorList>
    </citation>
    <scope>NUCLEOTIDE SEQUENCE</scope>
    <source>
        <strain evidence="2">R1692</strain>
    </source>
</reference>
<protein>
    <recommendedName>
        <fullName evidence="4">Fimbrillin-like protein</fullName>
    </recommendedName>
</protein>
<keyword evidence="3" id="KW-1185">Reference proteome</keyword>
<reference evidence="2" key="2">
    <citation type="journal article" date="2022" name="Sci. Total Environ.">
        <title>Prevalence, transmission, and molecular epidemiology of tet(X)-positive bacteria among humans, animals, and environmental niches in China: An epidemiological, and genomic-based study.</title>
        <authorList>
            <person name="Dong N."/>
            <person name="Zeng Y."/>
            <person name="Cai C."/>
            <person name="Sun C."/>
            <person name="Lu J."/>
            <person name="Liu C."/>
            <person name="Zhou H."/>
            <person name="Sun Q."/>
            <person name="Shu L."/>
            <person name="Wang H."/>
            <person name="Wang Y."/>
            <person name="Wang S."/>
            <person name="Wu C."/>
            <person name="Chan E.W."/>
            <person name="Chen G."/>
            <person name="Shen Z."/>
            <person name="Chen S."/>
            <person name="Zhang R."/>
        </authorList>
    </citation>
    <scope>NUCLEOTIDE SEQUENCE</scope>
    <source>
        <strain evidence="2">R1692</strain>
    </source>
</reference>
<evidence type="ECO:0000256" key="1">
    <source>
        <dbReference type="SAM" id="SignalP"/>
    </source>
</evidence>
<keyword evidence="1" id="KW-0732">Signal</keyword>